<dbReference type="Proteomes" id="UP000757103">
    <property type="component" value="Unassembled WGS sequence"/>
</dbReference>
<dbReference type="Pfam" id="PF01569">
    <property type="entry name" value="PAP2"/>
    <property type="match status" value="1"/>
</dbReference>
<reference evidence="3" key="1">
    <citation type="journal article" date="2021" name="PeerJ">
        <title>Extensive microbial diversity within the chicken gut microbiome revealed by metagenomics and culture.</title>
        <authorList>
            <person name="Gilroy R."/>
            <person name="Ravi A."/>
            <person name="Getino M."/>
            <person name="Pursley I."/>
            <person name="Horton D.L."/>
            <person name="Alikhan N.F."/>
            <person name="Baker D."/>
            <person name="Gharbi K."/>
            <person name="Hall N."/>
            <person name="Watson M."/>
            <person name="Adriaenssens E.M."/>
            <person name="Foster-Nyarko E."/>
            <person name="Jarju S."/>
            <person name="Secka A."/>
            <person name="Antonio M."/>
            <person name="Oren A."/>
            <person name="Chaudhuri R.R."/>
            <person name="La Ragione R."/>
            <person name="Hildebrand F."/>
            <person name="Pallen M.J."/>
        </authorList>
    </citation>
    <scope>NUCLEOTIDE SEQUENCE</scope>
    <source>
        <strain evidence="3">CHK121-7720</strain>
    </source>
</reference>
<dbReference type="CDD" id="cd03395">
    <property type="entry name" value="PAP2_like_4"/>
    <property type="match status" value="1"/>
</dbReference>
<accession>A0A921SUS8</accession>
<feature type="transmembrane region" description="Helical" evidence="1">
    <location>
        <begin position="56"/>
        <end position="74"/>
    </location>
</feature>
<evidence type="ECO:0000313" key="4">
    <source>
        <dbReference type="Proteomes" id="UP000757103"/>
    </source>
</evidence>
<feature type="transmembrane region" description="Helical" evidence="1">
    <location>
        <begin position="204"/>
        <end position="224"/>
    </location>
</feature>
<dbReference type="SUPFAM" id="SSF48317">
    <property type="entry name" value="Acid phosphatase/Vanadium-dependent haloperoxidase"/>
    <property type="match status" value="1"/>
</dbReference>
<dbReference type="PANTHER" id="PTHR14969:SF13">
    <property type="entry name" value="AT30094P"/>
    <property type="match status" value="1"/>
</dbReference>
<proteinExistence type="predicted"/>
<reference evidence="3" key="2">
    <citation type="submission" date="2021-09" db="EMBL/GenBank/DDBJ databases">
        <authorList>
            <person name="Gilroy R."/>
        </authorList>
    </citation>
    <scope>NUCLEOTIDE SEQUENCE</scope>
    <source>
        <strain evidence="3">CHK121-7720</strain>
    </source>
</reference>
<gene>
    <name evidence="3" type="ORF">K8U91_07435</name>
</gene>
<evidence type="ECO:0000259" key="2">
    <source>
        <dbReference type="SMART" id="SM00014"/>
    </source>
</evidence>
<dbReference type="SMART" id="SM00014">
    <property type="entry name" value="acidPPc"/>
    <property type="match status" value="1"/>
</dbReference>
<keyword evidence="1" id="KW-0812">Transmembrane</keyword>
<dbReference type="AlphaFoldDB" id="A0A921SUS8"/>
<feature type="transmembrane region" description="Helical" evidence="1">
    <location>
        <begin position="160"/>
        <end position="183"/>
    </location>
</feature>
<protein>
    <submittedName>
        <fullName evidence="3">Phosphatase PAP2 family protein</fullName>
    </submittedName>
</protein>
<evidence type="ECO:0000256" key="1">
    <source>
        <dbReference type="SAM" id="Phobius"/>
    </source>
</evidence>
<dbReference type="RefSeq" id="WP_273306332.1">
    <property type="nucleotide sequence ID" value="NZ_DYUD01000023.1"/>
</dbReference>
<organism evidence="3 4">
    <name type="scientific">Barnesiella viscericola</name>
    <dbReference type="NCBI Taxonomy" id="397865"/>
    <lineage>
        <taxon>Bacteria</taxon>
        <taxon>Pseudomonadati</taxon>
        <taxon>Bacteroidota</taxon>
        <taxon>Bacteroidia</taxon>
        <taxon>Bacteroidales</taxon>
        <taxon>Barnesiellaceae</taxon>
        <taxon>Barnesiella</taxon>
    </lineage>
</organism>
<dbReference type="PANTHER" id="PTHR14969">
    <property type="entry name" value="SPHINGOSINE-1-PHOSPHATE PHOSPHOHYDROLASE"/>
    <property type="match status" value="1"/>
</dbReference>
<evidence type="ECO:0000313" key="3">
    <source>
        <dbReference type="EMBL" id="HJG89285.1"/>
    </source>
</evidence>
<dbReference type="Gene3D" id="1.20.144.10">
    <property type="entry name" value="Phosphatidic acid phosphatase type 2/haloperoxidase"/>
    <property type="match status" value="2"/>
</dbReference>
<dbReference type="InterPro" id="IPR036938">
    <property type="entry name" value="PAP2/HPO_sf"/>
</dbReference>
<feature type="transmembrane region" description="Helical" evidence="1">
    <location>
        <begin position="136"/>
        <end position="154"/>
    </location>
</feature>
<name>A0A921SUS8_9BACT</name>
<keyword evidence="1" id="KW-1133">Transmembrane helix</keyword>
<keyword evidence="1" id="KW-0472">Membrane</keyword>
<sequence length="228" mass="26126">MLEQLIEWDKAVFLFLNNTHTPFWDHFMWIYTGRLTWVPLILSLLFVLFRKNWKEALLVVVALALTITLCDQFASSLCKPYFARFRPAQDPEFSPFVQIVNGYRGGRYGFISSHAANSFGAVVLLALIFRNRLFTITAIVWAIVNCYSRIYLGVHYPGDILAGTVAGIVIAVIVYTIGVKIRHRLWVKHILRQRQSPYYKDPDIVLSTIVICLSVVSISAYALVQVYF</sequence>
<dbReference type="InterPro" id="IPR000326">
    <property type="entry name" value="PAP2/HPO"/>
</dbReference>
<feature type="transmembrane region" description="Helical" evidence="1">
    <location>
        <begin position="28"/>
        <end position="49"/>
    </location>
</feature>
<feature type="transmembrane region" description="Helical" evidence="1">
    <location>
        <begin position="108"/>
        <end position="129"/>
    </location>
</feature>
<feature type="domain" description="Phosphatidic acid phosphatase type 2/haloperoxidase" evidence="2">
    <location>
        <begin position="59"/>
        <end position="175"/>
    </location>
</feature>
<dbReference type="EMBL" id="DYUD01000023">
    <property type="protein sequence ID" value="HJG89285.1"/>
    <property type="molecule type" value="Genomic_DNA"/>
</dbReference>
<comment type="caution">
    <text evidence="3">The sequence shown here is derived from an EMBL/GenBank/DDBJ whole genome shotgun (WGS) entry which is preliminary data.</text>
</comment>